<proteinExistence type="predicted"/>
<dbReference type="SUPFAM" id="SSF56219">
    <property type="entry name" value="DNase I-like"/>
    <property type="match status" value="1"/>
</dbReference>
<name>A0A1S3ZW84_TOBAC</name>
<dbReference type="PaxDb" id="4097-A0A1S3ZW84"/>
<accession>A0A1S3ZW84</accession>
<dbReference type="GeneID" id="107791160"/>
<sequence length="238" mass="27997">MDGPWAVMGDFNCVLNKEERIGSKVIMAETREFRQCIEVCGLKEFRSSGAFFTWNNKQGGDSRVYSKIDRVLVNTEWMTDLHVSEVHFMSEGIYDHCPAIINWEGGSTGHKRQFRYFNMWSLIPEFKPRVQEVWKKELKATKMYKLVGKLNRTKSVLQRLNKERFSDVEGKAETAMASLIECQEKIQKDPRNAELIIEEIKLMQESIKWKAAKEQFLRQKCKIQWLRQGDQNKNTFIM</sequence>
<dbReference type="OMA" id="CKWLASS"/>
<dbReference type="Gene3D" id="3.60.10.10">
    <property type="entry name" value="Endonuclease/exonuclease/phosphatase"/>
    <property type="match status" value="1"/>
</dbReference>
<gene>
    <name evidence="2" type="primary">LOC107791160</name>
</gene>
<dbReference type="PANTHER" id="PTHR33710:SF81">
    <property type="entry name" value="ENDONUCLEASE_EXONUCLEASE_PHOSPHATASE DOMAIN-CONTAINING PROTEIN"/>
    <property type="match status" value="1"/>
</dbReference>
<reference evidence="1" key="1">
    <citation type="journal article" date="2014" name="Nat. Commun.">
        <title>The tobacco genome sequence and its comparison with those of tomato and potato.</title>
        <authorList>
            <person name="Sierro N."/>
            <person name="Battey J.N."/>
            <person name="Ouadi S."/>
            <person name="Bakaher N."/>
            <person name="Bovet L."/>
            <person name="Willig A."/>
            <person name="Goepfert S."/>
            <person name="Peitsch M.C."/>
            <person name="Ivanov N.V."/>
        </authorList>
    </citation>
    <scope>NUCLEOTIDE SEQUENCE [LARGE SCALE GENOMIC DNA]</scope>
</reference>
<dbReference type="RefSeq" id="XP_016468656.2">
    <property type="nucleotide sequence ID" value="XM_016613170.2"/>
</dbReference>
<dbReference type="RefSeq" id="XP_016468656.1">
    <property type="nucleotide sequence ID" value="XM_016613170.1"/>
</dbReference>
<keyword evidence="1" id="KW-1185">Reference proteome</keyword>
<protein>
    <submittedName>
        <fullName evidence="2">Uncharacterized protein LOC107791160</fullName>
    </submittedName>
</protein>
<dbReference type="PANTHER" id="PTHR33710">
    <property type="entry name" value="BNAC02G09200D PROTEIN"/>
    <property type="match status" value="1"/>
</dbReference>
<dbReference type="Proteomes" id="UP000790787">
    <property type="component" value="Chromosome 9"/>
</dbReference>
<reference evidence="2" key="2">
    <citation type="submission" date="2025-08" db="UniProtKB">
        <authorList>
            <consortium name="RefSeq"/>
        </authorList>
    </citation>
    <scope>IDENTIFICATION</scope>
    <source>
        <tissue evidence="2">Leaf</tissue>
    </source>
</reference>
<dbReference type="InterPro" id="IPR036691">
    <property type="entry name" value="Endo/exonu/phosph_ase_sf"/>
</dbReference>
<organism evidence="1 2">
    <name type="scientific">Nicotiana tabacum</name>
    <name type="common">Common tobacco</name>
    <dbReference type="NCBI Taxonomy" id="4097"/>
    <lineage>
        <taxon>Eukaryota</taxon>
        <taxon>Viridiplantae</taxon>
        <taxon>Streptophyta</taxon>
        <taxon>Embryophyta</taxon>
        <taxon>Tracheophyta</taxon>
        <taxon>Spermatophyta</taxon>
        <taxon>Magnoliopsida</taxon>
        <taxon>eudicotyledons</taxon>
        <taxon>Gunneridae</taxon>
        <taxon>Pentapetalae</taxon>
        <taxon>asterids</taxon>
        <taxon>lamiids</taxon>
        <taxon>Solanales</taxon>
        <taxon>Solanaceae</taxon>
        <taxon>Nicotianoideae</taxon>
        <taxon>Nicotianeae</taxon>
        <taxon>Nicotiana</taxon>
    </lineage>
</organism>
<dbReference type="AlphaFoldDB" id="A0A1S3ZW84"/>
<dbReference type="OrthoDB" id="1302012at2759"/>
<dbReference type="KEGG" id="nta:107791160"/>
<evidence type="ECO:0000313" key="2">
    <source>
        <dbReference type="RefSeq" id="XP_016468656.2"/>
    </source>
</evidence>
<evidence type="ECO:0000313" key="1">
    <source>
        <dbReference type="Proteomes" id="UP000790787"/>
    </source>
</evidence>